<sequence>MATKDQEFTVGKGQQMWGGRSHYPDLVRLVIPKDQAVALAQKILRAYELARPEDTYLDEIPLYGDLELLDDE</sequence>
<name>A0A6B1YFT2_PSEAI</name>
<organism evidence="1 2">
    <name type="scientific">Pseudomonas aeruginosa</name>
    <dbReference type="NCBI Taxonomy" id="287"/>
    <lineage>
        <taxon>Bacteria</taxon>
        <taxon>Pseudomonadati</taxon>
        <taxon>Pseudomonadota</taxon>
        <taxon>Gammaproteobacteria</taxon>
        <taxon>Pseudomonadales</taxon>
        <taxon>Pseudomonadaceae</taxon>
        <taxon>Pseudomonas</taxon>
    </lineage>
</organism>
<gene>
    <name evidence="1" type="ORF">GUL26_30535</name>
</gene>
<dbReference type="EMBL" id="WXZT01000029">
    <property type="protein sequence ID" value="MZZ16608.1"/>
    <property type="molecule type" value="Genomic_DNA"/>
</dbReference>
<protein>
    <submittedName>
        <fullName evidence="1">Uncharacterized protein</fullName>
    </submittedName>
</protein>
<evidence type="ECO:0000313" key="2">
    <source>
        <dbReference type="Proteomes" id="UP000644192"/>
    </source>
</evidence>
<dbReference type="AlphaFoldDB" id="A0A6B1YFT2"/>
<evidence type="ECO:0000313" key="1">
    <source>
        <dbReference type="EMBL" id="MZZ16608.1"/>
    </source>
</evidence>
<proteinExistence type="predicted"/>
<comment type="caution">
    <text evidence="1">The sequence shown here is derived from an EMBL/GenBank/DDBJ whole genome shotgun (WGS) entry which is preliminary data.</text>
</comment>
<dbReference type="RefSeq" id="WP_121347212.1">
    <property type="nucleotide sequence ID" value="NZ_JBIDIV010000019.1"/>
</dbReference>
<dbReference type="Proteomes" id="UP000644192">
    <property type="component" value="Unassembled WGS sequence"/>
</dbReference>
<accession>A0A6B1YFT2</accession>
<reference evidence="1" key="1">
    <citation type="submission" date="2020-01" db="EMBL/GenBank/DDBJ databases">
        <title>Bacteria Cultured from War Wounds Associated with the Conflict in Eastern Ukraine.</title>
        <authorList>
            <person name="Snesrud E."/>
            <person name="Galac M.R."/>
            <person name="Mc Gann P."/>
            <person name="Valentine K."/>
            <person name="Viacheslav K."/>
        </authorList>
    </citation>
    <scope>NUCLEOTIDE SEQUENCE</scope>
    <source>
        <strain evidence="1">VNMU148</strain>
    </source>
</reference>